<dbReference type="GO" id="GO:0005992">
    <property type="term" value="P:trehalose biosynthetic process"/>
    <property type="evidence" value="ECO:0007669"/>
    <property type="project" value="TreeGrafter"/>
</dbReference>
<evidence type="ECO:0000313" key="2">
    <source>
        <dbReference type="EMBL" id="OWQ78954.1"/>
    </source>
</evidence>
<feature type="domain" description="Glycosyl hydrolase family 13 catalytic" evidence="1">
    <location>
        <begin position="7"/>
        <end position="471"/>
    </location>
</feature>
<dbReference type="PANTHER" id="PTHR10357">
    <property type="entry name" value="ALPHA-AMYLASE FAMILY MEMBER"/>
    <property type="match status" value="1"/>
</dbReference>
<gene>
    <name evidence="2" type="primary">treY</name>
    <name evidence="2" type="ORF">CEE63_00150</name>
</gene>
<dbReference type="Pfam" id="PF00128">
    <property type="entry name" value="Alpha-amylase"/>
    <property type="match status" value="1"/>
</dbReference>
<sequence length="857" mass="94430">MTPLRATVRLQLHAGFDFEAAATQLPYYAALGVSHLYLSPIAAALPGSTHGYDGIDPACINPELGGEEAFRQLATATRAHGMGLILDIVPNHLAASPHSHWWNDVLMHGRRSPHAAWFDIDWEAPGCEGRLWLPALDRPLHDAVRDGVVRVVVDNARPVLRHHGLALPLSPRSHPLDPAQWLAWAERCNRSVERLHTLLQRQHYRLAWWRTAGDQVNYRRFFDINELAALRVERDDVFEAVHALPLRLVREGWVDGLRIDHVDGLSSPGTYLRRLRESLDAACAAGGRDPQAVSLHVEKILAEGEQLPDSWACDGTTGYDFMDQTGAWLHDPAAAPALSRTWQALGGDPRSFDRIQQDARGMMLRQGLHADFQRLLRSAQQVLQPRLAEADIGVAALARALASLLRHYRTYRPYSLQGAGERKALVDAAAAAREALDGAACAALDLLLQALPGQAPAETELRVRFGQLAAPLNAKSVEDTGFYRYFRLLSRNEVGSDPQRLGMEGRELLEHAAGRLRRHPRALLALATHDHKRGADSRARLAVLSTCTVEWRDAVRRWGRMATRAGAPMPLPSAEAYALWQALVAAWPMHGTPGAGFASRMGQWLTKALREGKRVSSWSDPNVAVEEGAAQWLHALLDGAPLQPVREALATFVARIAPAGACNGLAQLCLQHCLPGVPDLYQGGEGWDLSLVDPDNRRAVDYPARQAWRRDARAWPALLEDWRDGGIKAFLLRRLLDCRRRHPQLFLHGALQPLSAPVRSPWLAFTRRHQAQMLLVVVRRGSPTAVPGPSLHAPRDVGSDVTLRGVPTGPMRNVLDGRIEHFNATTDVARLLAGSPLAIWINEEAGRDGQQGTTAAD</sequence>
<dbReference type="EMBL" id="NIVX01000002">
    <property type="protein sequence ID" value="OWQ78954.1"/>
    <property type="molecule type" value="Genomic_DNA"/>
</dbReference>
<dbReference type="PANTHER" id="PTHR10357:SF216">
    <property type="entry name" value="MALTOOLIGOSYL TREHALOSE SYNTHASE-RELATED"/>
    <property type="match status" value="1"/>
</dbReference>
<organism evidence="2 3">
    <name type="scientific">Stenotrophomonas maltophilia</name>
    <name type="common">Pseudomonas maltophilia</name>
    <name type="synonym">Xanthomonas maltophilia</name>
    <dbReference type="NCBI Taxonomy" id="40324"/>
    <lineage>
        <taxon>Bacteria</taxon>
        <taxon>Pseudomonadati</taxon>
        <taxon>Pseudomonadota</taxon>
        <taxon>Gammaproteobacteria</taxon>
        <taxon>Lysobacterales</taxon>
        <taxon>Lysobacteraceae</taxon>
        <taxon>Stenotrophomonas</taxon>
        <taxon>Stenotrophomonas maltophilia group</taxon>
    </lineage>
</organism>
<dbReference type="GO" id="GO:0047470">
    <property type="term" value="F:(1,4)-alpha-D-glucan 1-alpha-D-glucosylmutase activity"/>
    <property type="evidence" value="ECO:0007669"/>
    <property type="project" value="TreeGrafter"/>
</dbReference>
<dbReference type="Proteomes" id="UP000197090">
    <property type="component" value="Unassembled WGS sequence"/>
</dbReference>
<evidence type="ECO:0000259" key="1">
    <source>
        <dbReference type="SMART" id="SM00642"/>
    </source>
</evidence>
<dbReference type="InterPro" id="IPR012767">
    <property type="entry name" value="Trehalose_TreY"/>
</dbReference>
<dbReference type="SMART" id="SM00642">
    <property type="entry name" value="Aamy"/>
    <property type="match status" value="1"/>
</dbReference>
<dbReference type="SUPFAM" id="SSF51445">
    <property type="entry name" value="(Trans)glycosidases"/>
    <property type="match status" value="1"/>
</dbReference>
<evidence type="ECO:0000313" key="3">
    <source>
        <dbReference type="Proteomes" id="UP000197090"/>
    </source>
</evidence>
<dbReference type="RefSeq" id="WP_088496064.1">
    <property type="nucleotide sequence ID" value="NZ_NIVX01000002.1"/>
</dbReference>
<name>A0A246IFN1_STEMA</name>
<dbReference type="GO" id="GO:0030980">
    <property type="term" value="P:alpha-glucan catabolic process"/>
    <property type="evidence" value="ECO:0007669"/>
    <property type="project" value="TreeGrafter"/>
</dbReference>
<dbReference type="AlphaFoldDB" id="A0A246IFN1"/>
<proteinExistence type="predicted"/>
<protein>
    <submittedName>
        <fullName evidence="2">Malto-oligosyltrehalose synthase</fullName>
    </submittedName>
</protein>
<reference evidence="2 3" key="1">
    <citation type="submission" date="2017-06" db="EMBL/GenBank/DDBJ databases">
        <authorList>
            <person name="Kim H.J."/>
            <person name="Triplett B.A."/>
        </authorList>
    </citation>
    <scope>NUCLEOTIDE SEQUENCE [LARGE SCALE GENOMIC DNA]</scope>
    <source>
        <strain evidence="2 3">594</strain>
    </source>
</reference>
<dbReference type="Gene3D" id="3.20.20.80">
    <property type="entry name" value="Glycosidases"/>
    <property type="match status" value="3"/>
</dbReference>
<dbReference type="InterPro" id="IPR017853">
    <property type="entry name" value="GH"/>
</dbReference>
<dbReference type="CDD" id="cd11336">
    <property type="entry name" value="AmyAc_MTSase"/>
    <property type="match status" value="1"/>
</dbReference>
<dbReference type="InterPro" id="IPR006047">
    <property type="entry name" value="GH13_cat_dom"/>
</dbReference>
<accession>A0A246IFN1</accession>
<dbReference type="NCBIfam" id="TIGR02401">
    <property type="entry name" value="trehalose_TreY"/>
    <property type="match status" value="1"/>
</dbReference>
<comment type="caution">
    <text evidence="2">The sequence shown here is derived from an EMBL/GenBank/DDBJ whole genome shotgun (WGS) entry which is preliminary data.</text>
</comment>